<keyword evidence="3 10" id="KW-0813">Transport</keyword>
<keyword evidence="8 10" id="KW-0472">Membrane</keyword>
<dbReference type="GO" id="GO:0015419">
    <property type="term" value="F:ABC-type sulfate transporter activity"/>
    <property type="evidence" value="ECO:0007669"/>
    <property type="project" value="InterPro"/>
</dbReference>
<dbReference type="Gene3D" id="1.10.3720.10">
    <property type="entry name" value="MetI-like"/>
    <property type="match status" value="1"/>
</dbReference>
<dbReference type="PANTHER" id="PTHR30406:SF8">
    <property type="entry name" value="SULFATE TRANSPORT SYSTEM PERMEASE PROTEIN CYST"/>
    <property type="match status" value="1"/>
</dbReference>
<dbReference type="InterPro" id="IPR005667">
    <property type="entry name" value="Sulph_transpt2"/>
</dbReference>
<keyword evidence="11" id="KW-1003">Cell membrane</keyword>
<name>A0A7S8IGP7_9CHLR</name>
<dbReference type="GO" id="GO:0015098">
    <property type="term" value="F:molybdate ion transmembrane transporter activity"/>
    <property type="evidence" value="ECO:0007669"/>
    <property type="project" value="UniProtKB-UniRule"/>
</dbReference>
<dbReference type="AlphaFoldDB" id="A0A7S8IGP7"/>
<sequence length="268" mass="28686">MSQTALANSFLRKSAFRASILLALLFFVLPLFALTLTALVGIERAMMNADAIVTAALLSLVTTGISTLLTLTIGTPFALWLARGSSKFKSTLKVIMALPVVMPPAVAGLALLLTFGRRGLLGPLLEEAGISLPFTMAAVVMAQVFVSAPFYIRASVAGFEAVHKEYEDAARLDGAAEWQVIRYVTIPMSMNALSAGLVLSWARGLGEFGATILFAGSLQGTTQTLPLLVYNIFERDLYAAAWVGMILIGFAFLTLMLSQWLSTARNNS</sequence>
<feature type="transmembrane region" description="Helical" evidence="10">
    <location>
        <begin position="52"/>
        <end position="82"/>
    </location>
</feature>
<feature type="transmembrane region" description="Helical" evidence="10">
    <location>
        <begin position="237"/>
        <end position="261"/>
    </location>
</feature>
<evidence type="ECO:0000256" key="5">
    <source>
        <dbReference type="ARBA" id="ARBA00022692"/>
    </source>
</evidence>
<comment type="similarity">
    <text evidence="11">Belongs to the binding-protein-dependent transport system permease family. CysTW subfamily.</text>
</comment>
<feature type="transmembrane region" description="Helical" evidence="10">
    <location>
        <begin position="94"/>
        <end position="116"/>
    </location>
</feature>
<evidence type="ECO:0000256" key="2">
    <source>
        <dbReference type="ARBA" id="ARBA00011779"/>
    </source>
</evidence>
<protein>
    <recommendedName>
        <fullName evidence="11">Molybdenum transport system permease</fullName>
    </recommendedName>
</protein>
<dbReference type="InterPro" id="IPR011867">
    <property type="entry name" value="ModB_ABC"/>
</dbReference>
<comment type="function">
    <text evidence="9">Part of the ABC transporter complex CysAWTP (TC 3.A.1.6.1) involved in sulfate/thiosulfate import. Probably responsible for the translocation of the substrate across the membrane.</text>
</comment>
<dbReference type="InterPro" id="IPR006469">
    <property type="entry name" value="NifC_ABC_porter"/>
</dbReference>
<dbReference type="RefSeq" id="WP_195173084.1">
    <property type="nucleotide sequence ID" value="NZ_CP062983.1"/>
</dbReference>
<evidence type="ECO:0000313" key="13">
    <source>
        <dbReference type="EMBL" id="QPC85021.1"/>
    </source>
</evidence>
<dbReference type="InterPro" id="IPR000515">
    <property type="entry name" value="MetI-like"/>
</dbReference>
<keyword evidence="7" id="KW-0764">Sulfate transport</keyword>
<reference evidence="13 14" key="1">
    <citation type="submission" date="2020-02" db="EMBL/GenBank/DDBJ databases">
        <authorList>
            <person name="Zheng R.K."/>
            <person name="Sun C.M."/>
        </authorList>
    </citation>
    <scope>NUCLEOTIDE SEQUENCE [LARGE SCALE GENOMIC DNA]</scope>
    <source>
        <strain evidence="14">rifampicinis</strain>
    </source>
</reference>
<dbReference type="KEGG" id="pmet:G4Y79_11830"/>
<dbReference type="PROSITE" id="PS50928">
    <property type="entry name" value="ABC_TM1"/>
    <property type="match status" value="1"/>
</dbReference>
<dbReference type="SUPFAM" id="SSF161098">
    <property type="entry name" value="MetI-like"/>
    <property type="match status" value="1"/>
</dbReference>
<dbReference type="NCBIfam" id="TIGR02141">
    <property type="entry name" value="modB_ABC"/>
    <property type="match status" value="1"/>
</dbReference>
<evidence type="ECO:0000256" key="3">
    <source>
        <dbReference type="ARBA" id="ARBA00022448"/>
    </source>
</evidence>
<evidence type="ECO:0000256" key="8">
    <source>
        <dbReference type="ARBA" id="ARBA00023136"/>
    </source>
</evidence>
<dbReference type="InterPro" id="IPR035906">
    <property type="entry name" value="MetI-like_sf"/>
</dbReference>
<evidence type="ECO:0000256" key="10">
    <source>
        <dbReference type="RuleBase" id="RU363032"/>
    </source>
</evidence>
<keyword evidence="6 10" id="KW-1133">Transmembrane helix</keyword>
<accession>A0A7S8IGP7</accession>
<keyword evidence="4 11" id="KW-0500">Molybdenum</keyword>
<dbReference type="GO" id="GO:0005886">
    <property type="term" value="C:plasma membrane"/>
    <property type="evidence" value="ECO:0007669"/>
    <property type="project" value="UniProtKB-SubCell"/>
</dbReference>
<evidence type="ECO:0000256" key="6">
    <source>
        <dbReference type="ARBA" id="ARBA00022989"/>
    </source>
</evidence>
<evidence type="ECO:0000256" key="7">
    <source>
        <dbReference type="ARBA" id="ARBA00023032"/>
    </source>
</evidence>
<comment type="subcellular location">
    <subcellularLocation>
        <location evidence="10">Cell membrane</location>
        <topology evidence="10">Multi-pass membrane protein</topology>
    </subcellularLocation>
    <subcellularLocation>
        <location evidence="1">Membrane</location>
        <topology evidence="1">Multi-pass membrane protein</topology>
    </subcellularLocation>
</comment>
<feature type="domain" description="ABC transmembrane type-1" evidence="12">
    <location>
        <begin position="56"/>
        <end position="256"/>
    </location>
</feature>
<evidence type="ECO:0000256" key="1">
    <source>
        <dbReference type="ARBA" id="ARBA00004141"/>
    </source>
</evidence>
<dbReference type="EMBL" id="CP062983">
    <property type="protein sequence ID" value="QPC85021.1"/>
    <property type="molecule type" value="Genomic_DNA"/>
</dbReference>
<feature type="transmembrane region" description="Helical" evidence="10">
    <location>
        <begin position="20"/>
        <end position="40"/>
    </location>
</feature>
<dbReference type="NCBIfam" id="TIGR01581">
    <property type="entry name" value="Mo_ABC_porter"/>
    <property type="match status" value="1"/>
</dbReference>
<evidence type="ECO:0000313" key="14">
    <source>
        <dbReference type="Proteomes" id="UP000594468"/>
    </source>
</evidence>
<keyword evidence="14" id="KW-1185">Reference proteome</keyword>
<evidence type="ECO:0000256" key="9">
    <source>
        <dbReference type="ARBA" id="ARBA00025323"/>
    </source>
</evidence>
<dbReference type="CDD" id="cd06261">
    <property type="entry name" value="TM_PBP2"/>
    <property type="match status" value="1"/>
</dbReference>
<organism evidence="13 14">
    <name type="scientific">Phototrophicus methaneseepsis</name>
    <dbReference type="NCBI Taxonomy" id="2710758"/>
    <lineage>
        <taxon>Bacteria</taxon>
        <taxon>Bacillati</taxon>
        <taxon>Chloroflexota</taxon>
        <taxon>Candidatus Thermofontia</taxon>
        <taxon>Phototrophicales</taxon>
        <taxon>Phototrophicaceae</taxon>
        <taxon>Phototrophicus</taxon>
    </lineage>
</organism>
<feature type="transmembrane region" description="Helical" evidence="10">
    <location>
        <begin position="128"/>
        <end position="152"/>
    </location>
</feature>
<evidence type="ECO:0000259" key="12">
    <source>
        <dbReference type="PROSITE" id="PS50928"/>
    </source>
</evidence>
<comment type="subunit">
    <text evidence="2">The complex is composed of two ATP-binding proteins (CysA), two transmembrane proteins (CysT and CysW) and a solute-binding protein (CysP).</text>
</comment>
<keyword evidence="5 10" id="KW-0812">Transmembrane</keyword>
<dbReference type="Proteomes" id="UP000594468">
    <property type="component" value="Chromosome"/>
</dbReference>
<comment type="function">
    <text evidence="11">Part of the binding-protein-dependent transport system for molybdenum; probably responsible for the translocation of the substrate across the membrane.</text>
</comment>
<dbReference type="PANTHER" id="PTHR30406">
    <property type="entry name" value="SULFATE TRANSPORT SYSTEM PERMEASE PROTEIN"/>
    <property type="match status" value="1"/>
</dbReference>
<gene>
    <name evidence="13" type="primary">modB</name>
    <name evidence="13" type="ORF">G4Y79_11830</name>
</gene>
<feature type="transmembrane region" description="Helical" evidence="10">
    <location>
        <begin position="180"/>
        <end position="202"/>
    </location>
</feature>
<evidence type="ECO:0000256" key="11">
    <source>
        <dbReference type="RuleBase" id="RU365097"/>
    </source>
</evidence>
<evidence type="ECO:0000256" key="4">
    <source>
        <dbReference type="ARBA" id="ARBA00022505"/>
    </source>
</evidence>
<proteinExistence type="inferred from homology"/>
<dbReference type="Pfam" id="PF00528">
    <property type="entry name" value="BPD_transp_1"/>
    <property type="match status" value="1"/>
</dbReference>